<evidence type="ECO:0000259" key="8">
    <source>
        <dbReference type="PROSITE" id="PS51270"/>
    </source>
</evidence>
<dbReference type="InterPro" id="IPR017921">
    <property type="entry name" value="Znf_CTCHY"/>
</dbReference>
<evidence type="ECO:0000259" key="6">
    <source>
        <dbReference type="PROSITE" id="PS50089"/>
    </source>
</evidence>
<dbReference type="Proteomes" id="UP000515788">
    <property type="component" value="Chromosome 1"/>
</dbReference>
<dbReference type="InterPro" id="IPR013083">
    <property type="entry name" value="Znf_RING/FYVE/PHD"/>
</dbReference>
<dbReference type="SUPFAM" id="SSF161245">
    <property type="entry name" value="Zinc hairpin stack"/>
    <property type="match status" value="1"/>
</dbReference>
<organism evidence="9 10">
    <name type="scientific">Torulaspora globosa</name>
    <dbReference type="NCBI Taxonomy" id="48254"/>
    <lineage>
        <taxon>Eukaryota</taxon>
        <taxon>Fungi</taxon>
        <taxon>Dikarya</taxon>
        <taxon>Ascomycota</taxon>
        <taxon>Saccharomycotina</taxon>
        <taxon>Saccharomycetes</taxon>
        <taxon>Saccharomycetales</taxon>
        <taxon>Saccharomycetaceae</taxon>
        <taxon>Torulaspora</taxon>
    </lineage>
</organism>
<dbReference type="GO" id="GO:0016567">
    <property type="term" value="P:protein ubiquitination"/>
    <property type="evidence" value="ECO:0007669"/>
    <property type="project" value="TreeGrafter"/>
</dbReference>
<feature type="region of interest" description="Disordered" evidence="5">
    <location>
        <begin position="634"/>
        <end position="656"/>
    </location>
</feature>
<dbReference type="PROSITE" id="PS51266">
    <property type="entry name" value="ZF_CHY"/>
    <property type="match status" value="1"/>
</dbReference>
<feature type="domain" description="CTCHY-type" evidence="8">
    <location>
        <begin position="319"/>
        <end position="385"/>
    </location>
</feature>
<evidence type="ECO:0000256" key="3">
    <source>
        <dbReference type="ARBA" id="ARBA00022833"/>
    </source>
</evidence>
<feature type="compositionally biased region" description="Polar residues" evidence="5">
    <location>
        <begin position="642"/>
        <end position="656"/>
    </location>
</feature>
<dbReference type="GO" id="GO:0061630">
    <property type="term" value="F:ubiquitin protein ligase activity"/>
    <property type="evidence" value="ECO:0007669"/>
    <property type="project" value="TreeGrafter"/>
</dbReference>
<evidence type="ECO:0000313" key="9">
    <source>
        <dbReference type="EMBL" id="QLL30646.1"/>
    </source>
</evidence>
<dbReference type="Pfam" id="PF05495">
    <property type="entry name" value="zf-CHY"/>
    <property type="match status" value="1"/>
</dbReference>
<evidence type="ECO:0008006" key="11">
    <source>
        <dbReference type="Google" id="ProtNLM"/>
    </source>
</evidence>
<dbReference type="GeneID" id="59323743"/>
<dbReference type="PANTHER" id="PTHR21319">
    <property type="entry name" value="RING FINGER AND CHY ZINC FINGER DOMAIN-CONTAINING PROTEIN 1"/>
    <property type="match status" value="1"/>
</dbReference>
<gene>
    <name evidence="9" type="ORF">HG536_0A04620</name>
</gene>
<dbReference type="InterPro" id="IPR037275">
    <property type="entry name" value="Znf_CTCHY_sf"/>
</dbReference>
<dbReference type="CDD" id="cd16464">
    <property type="entry name" value="RING-H2_Pirh2-like"/>
    <property type="match status" value="1"/>
</dbReference>
<dbReference type="Gene3D" id="3.30.40.10">
    <property type="entry name" value="Zinc/RING finger domain, C3HC4 (zinc finger)"/>
    <property type="match status" value="1"/>
</dbReference>
<dbReference type="GO" id="GO:0006511">
    <property type="term" value="P:ubiquitin-dependent protein catabolic process"/>
    <property type="evidence" value="ECO:0007669"/>
    <property type="project" value="TreeGrafter"/>
</dbReference>
<dbReference type="SUPFAM" id="SSF57850">
    <property type="entry name" value="RING/U-box"/>
    <property type="match status" value="1"/>
</dbReference>
<dbReference type="SMART" id="SM00184">
    <property type="entry name" value="RING"/>
    <property type="match status" value="1"/>
</dbReference>
<dbReference type="InterPro" id="IPR037274">
    <property type="entry name" value="Znf_CHY_sf"/>
</dbReference>
<dbReference type="EMBL" id="CP059246">
    <property type="protein sequence ID" value="QLL30646.1"/>
    <property type="molecule type" value="Genomic_DNA"/>
</dbReference>
<proteinExistence type="predicted"/>
<dbReference type="GO" id="GO:0008270">
    <property type="term" value="F:zinc ion binding"/>
    <property type="evidence" value="ECO:0007669"/>
    <property type="project" value="UniProtKB-KW"/>
</dbReference>
<keyword evidence="3" id="KW-0862">Zinc</keyword>
<keyword evidence="10" id="KW-1185">Reference proteome</keyword>
<evidence type="ECO:0000256" key="4">
    <source>
        <dbReference type="PROSITE-ProRule" id="PRU00601"/>
    </source>
</evidence>
<dbReference type="Pfam" id="PF13639">
    <property type="entry name" value="zf-RING_2"/>
    <property type="match status" value="1"/>
</dbReference>
<accession>A0A7G3ZAW0</accession>
<dbReference type="PROSITE" id="PS50089">
    <property type="entry name" value="ZF_RING_2"/>
    <property type="match status" value="1"/>
</dbReference>
<dbReference type="RefSeq" id="XP_037137321.1">
    <property type="nucleotide sequence ID" value="XM_037281426.1"/>
</dbReference>
<dbReference type="KEGG" id="tgb:HG536_0A04620"/>
<feature type="domain" description="RING-type" evidence="6">
    <location>
        <begin position="386"/>
        <end position="429"/>
    </location>
</feature>
<dbReference type="GO" id="GO:0005634">
    <property type="term" value="C:nucleus"/>
    <property type="evidence" value="ECO:0007669"/>
    <property type="project" value="TreeGrafter"/>
</dbReference>
<dbReference type="PROSITE" id="PS51270">
    <property type="entry name" value="ZF_CTCHY"/>
    <property type="match status" value="1"/>
</dbReference>
<keyword evidence="1" id="KW-0479">Metal-binding</keyword>
<dbReference type="InterPro" id="IPR008913">
    <property type="entry name" value="Znf_CHY"/>
</dbReference>
<protein>
    <recommendedName>
        <fullName evidence="11">RING-type domain-containing protein</fullName>
    </recommendedName>
</protein>
<dbReference type="AlphaFoldDB" id="A0A7G3ZAW0"/>
<sequence>MASRIMTNLDDSGYHTASDHEYDEVESLRKAIPSRTAANETVPTKKDLGYISRRLQSSAFISDLQHGLSFNNALTRLQTMKALMEQLVSDAIDNNVESGDDFQDCASSHDSLEDKGVEEPKGITRVTTPKLIPMYNDVVIPQDKYPDNGAHEDATENEREMAELEPLTVISSHEKKDHKILRSRIRQINDLKVQPKQKAIMIQKLMMGNVKIANDQVDKRCAGSSDDSELISVESITTPDDLRPVFQRPGVLGCPHYQRACKLLCGVCNKWVPCRLCHDELQHDNPHVLDKDRIYWIMCMRCQNVQRPSRACEKCLEEFASYCCEKCKLYDNDEAKDIYHCDKCGICRLGLGLGVDFFHCDGCQACLSIELQDNHKCIERATMSNCPICGEYMFTSVKPVVYMSPCGHAIHQHCFDEYTRHSYKCPHCQVTVLNMDAQFRVLDKEIEEQPLPEPYSNWMCIVSCNDCKGRSKCNYHILGLKCGHCLSYNTIQVKLIKPENGEEDNRINSAALEQFSHSMNHSLSENLLRDHFQTEEISPIINMDNSMLSNFDQYMNGYFKEAHRDGDKESHNVNDFINTKNLFGQEKSENDGCSSNIAESQGMSRVGSLTGKFKQLIGDSLPVQRSITDVFQMWRQEGGSGQENLPQQSSPDDPDK</sequence>
<dbReference type="SUPFAM" id="SSF161219">
    <property type="entry name" value="CHY zinc finger-like"/>
    <property type="match status" value="1"/>
</dbReference>
<dbReference type="InterPro" id="IPR039512">
    <property type="entry name" value="RCHY1_zinc-ribbon"/>
</dbReference>
<dbReference type="Gene3D" id="2.20.28.10">
    <property type="match status" value="1"/>
</dbReference>
<evidence type="ECO:0000256" key="2">
    <source>
        <dbReference type="ARBA" id="ARBA00022771"/>
    </source>
</evidence>
<keyword evidence="2 4" id="KW-0863">Zinc-finger</keyword>
<dbReference type="PANTHER" id="PTHR21319:SF0">
    <property type="entry name" value="AND RING FINGER DOMAIN PROTEIN, PUTATIVE (AFU_ORTHOLOGUE AFUA_1G08900)-RELATED"/>
    <property type="match status" value="1"/>
</dbReference>
<dbReference type="Pfam" id="PF14599">
    <property type="entry name" value="zinc_ribbon_6"/>
    <property type="match status" value="1"/>
</dbReference>
<evidence type="ECO:0000259" key="7">
    <source>
        <dbReference type="PROSITE" id="PS51266"/>
    </source>
</evidence>
<evidence type="ECO:0000313" key="10">
    <source>
        <dbReference type="Proteomes" id="UP000515788"/>
    </source>
</evidence>
<dbReference type="InterPro" id="IPR001841">
    <property type="entry name" value="Znf_RING"/>
</dbReference>
<reference evidence="9 10" key="1">
    <citation type="submission" date="2020-06" db="EMBL/GenBank/DDBJ databases">
        <title>The yeast mating-type switching endonuclease HO is a domesticated member of an unorthodox homing genetic element family.</title>
        <authorList>
            <person name="Coughlan A.Y."/>
            <person name="Lombardi L."/>
            <person name="Braun-Galleani S."/>
            <person name="Martos A.R."/>
            <person name="Galeote V."/>
            <person name="Bigey F."/>
            <person name="Dequin S."/>
            <person name="Byrne K.P."/>
            <person name="Wolfe K.H."/>
        </authorList>
    </citation>
    <scope>NUCLEOTIDE SEQUENCE [LARGE SCALE GENOMIC DNA]</scope>
    <source>
        <strain evidence="9 10">CBS764</strain>
    </source>
</reference>
<evidence type="ECO:0000256" key="5">
    <source>
        <dbReference type="SAM" id="MobiDB-lite"/>
    </source>
</evidence>
<dbReference type="OrthoDB" id="411372at2759"/>
<evidence type="ECO:0000256" key="1">
    <source>
        <dbReference type="ARBA" id="ARBA00022723"/>
    </source>
</evidence>
<feature type="domain" description="CHY-type" evidence="7">
    <location>
        <begin position="247"/>
        <end position="317"/>
    </location>
</feature>
<name>A0A7G3ZAW0_9SACH</name>